<sequence length="262" mass="28343">MAGRPACCWTARKQRSTELDIEIKSHDSAEARVTELYGRAADQLGSDKAPVRLAGIFALERLAQGDPEHRQTIVDLLCAYLRMPAATSGADDAALALEQEVRDTAQLVLAAHLRTDADSAELFWPDIRLNLAGAVLSSFRFTRCRVRRATFAGARFDGPGVFRGAVFEQQADFRSARFTGLADFRRVGFDGQGANFRGALFAGEVDFGTHTEAALTGACATPPTDGVRRKWPAGWCEEPDGERHVLVRSGNGSSGSVTVRDA</sequence>
<proteinExistence type="predicted"/>
<gene>
    <name evidence="1" type="ORF">GCM10020366_45040</name>
</gene>
<keyword evidence="2" id="KW-1185">Reference proteome</keyword>
<reference evidence="2" key="1">
    <citation type="journal article" date="2019" name="Int. J. Syst. Evol. Microbiol.">
        <title>The Global Catalogue of Microorganisms (GCM) 10K type strain sequencing project: providing services to taxonomists for standard genome sequencing and annotation.</title>
        <authorList>
            <consortium name="The Broad Institute Genomics Platform"/>
            <consortium name="The Broad Institute Genome Sequencing Center for Infectious Disease"/>
            <person name="Wu L."/>
            <person name="Ma J."/>
        </authorList>
    </citation>
    <scope>NUCLEOTIDE SEQUENCE [LARGE SCALE GENOMIC DNA]</scope>
    <source>
        <strain evidence="2">JCM 9687</strain>
    </source>
</reference>
<evidence type="ECO:0000313" key="2">
    <source>
        <dbReference type="Proteomes" id="UP001500483"/>
    </source>
</evidence>
<dbReference type="Gene3D" id="2.160.20.80">
    <property type="entry name" value="E3 ubiquitin-protein ligase SopA"/>
    <property type="match status" value="1"/>
</dbReference>
<comment type="caution">
    <text evidence="1">The sequence shown here is derived from an EMBL/GenBank/DDBJ whole genome shotgun (WGS) entry which is preliminary data.</text>
</comment>
<dbReference type="Pfam" id="PF13576">
    <property type="entry name" value="Pentapeptide_3"/>
    <property type="match status" value="1"/>
</dbReference>
<dbReference type="InterPro" id="IPR001646">
    <property type="entry name" value="5peptide_repeat"/>
</dbReference>
<evidence type="ECO:0008006" key="3">
    <source>
        <dbReference type="Google" id="ProtNLM"/>
    </source>
</evidence>
<protein>
    <recommendedName>
        <fullName evidence="3">Pentapeptide repeat-containing protein</fullName>
    </recommendedName>
</protein>
<dbReference type="RefSeq" id="WP_344929242.1">
    <property type="nucleotide sequence ID" value="NZ_BAAAYK010000038.1"/>
</dbReference>
<name>A0ABP6RUY0_9PSEU</name>
<accession>A0ABP6RUY0</accession>
<dbReference type="EMBL" id="BAAAYK010000038">
    <property type="protein sequence ID" value="GAA3361368.1"/>
    <property type="molecule type" value="Genomic_DNA"/>
</dbReference>
<organism evidence="1 2">
    <name type="scientific">Saccharopolyspora gregorii</name>
    <dbReference type="NCBI Taxonomy" id="33914"/>
    <lineage>
        <taxon>Bacteria</taxon>
        <taxon>Bacillati</taxon>
        <taxon>Actinomycetota</taxon>
        <taxon>Actinomycetes</taxon>
        <taxon>Pseudonocardiales</taxon>
        <taxon>Pseudonocardiaceae</taxon>
        <taxon>Saccharopolyspora</taxon>
    </lineage>
</organism>
<dbReference type="SUPFAM" id="SSF141571">
    <property type="entry name" value="Pentapeptide repeat-like"/>
    <property type="match status" value="1"/>
</dbReference>
<dbReference type="Proteomes" id="UP001500483">
    <property type="component" value="Unassembled WGS sequence"/>
</dbReference>
<evidence type="ECO:0000313" key="1">
    <source>
        <dbReference type="EMBL" id="GAA3361368.1"/>
    </source>
</evidence>